<dbReference type="SUPFAM" id="SSF52009">
    <property type="entry name" value="Phosphohistidine domain"/>
    <property type="match status" value="1"/>
</dbReference>
<sequence length="783" mass="87472">MRIPRMNAASNKYADHLNLLFDMSELTNVLADSRDINHFLRETARMVAQHLDADVCSIYLYDSQHHDLVLRATVGLNPESVGKVRLKSGEGLVGTTMMSRQPICEGSAKANPRFKYIAETGEERFESFLAVPIFRGVENIGVLVVQHGRKDFFGETDILTLKATASQLAGAIENARLLMDMADRSEGEKVIPEELRFIRGQSACPGFAFAPCLKLEKAVSLLFGKGPEGKRTGLGIDAYHQALQQTLDQLKLLQERFAERLPESASMIFTAHFMILKDSRFHAEIVSKIRSGMDAVQAVKSVTRHYIALFSSSPYSYLREKVVDMQDLGTRLLENLLPEGADEWHGLQHRIIIARELYPSDILKLASQDVAGIVLVSGGITSHVSILARSLKIPAIIADKPELLAIPDNTLLLMDADIGNLYVDPSPAVLNQFEERNQARAKMSRLASQMIPTTLTADGERIQLFANINLLSELPLANELLAEGIGLYRSEFPFIIRSSFPSEEEQYHIYRRIVEAMPQKPIVIRTLDIGGDKVLAYSDATVEANPELGLRSIRFSLQHTDIFEQQIRAILRAGAGHPDLGIMFPMIASLDELLEAKAVVRHCLEELRHNGFDHLETPKIGIMVELPAVIPIMDELAAESDFLSIGTNDFIQYMLAVDRTNEKVARYYQPAHPAVLRGLHAIVQAARRQGKPVSVCGELAHEPEYAIFLIGIGVRRLSLDPQYLPQVQGLIQRLKLKQAEAFANLLLTKASVRETTEIIARYREYCEWIETEHHNVHHGGHLK</sequence>
<dbReference type="GO" id="GO:0005737">
    <property type="term" value="C:cytoplasm"/>
    <property type="evidence" value="ECO:0007669"/>
    <property type="project" value="UniProtKB-SubCell"/>
</dbReference>
<keyword evidence="11" id="KW-0479">Metal-binding</keyword>
<dbReference type="NCBIfam" id="TIGR01417">
    <property type="entry name" value="PTS_I_fam"/>
    <property type="match status" value="1"/>
</dbReference>
<proteinExistence type="inferred from homology"/>
<evidence type="ECO:0000256" key="8">
    <source>
        <dbReference type="ARBA" id="ARBA00022597"/>
    </source>
</evidence>
<dbReference type="InterPro" id="IPR015813">
    <property type="entry name" value="Pyrv/PenolPyrv_kinase-like_dom"/>
</dbReference>
<dbReference type="EMBL" id="DSUH01000401">
    <property type="protein sequence ID" value="HGU34663.1"/>
    <property type="molecule type" value="Genomic_DNA"/>
</dbReference>
<keyword evidence="9 15" id="KW-0808">Transferase</keyword>
<comment type="cofactor">
    <cofactor evidence="2">
        <name>Mg(2+)</name>
        <dbReference type="ChEBI" id="CHEBI:18420"/>
    </cofactor>
</comment>
<keyword evidence="10" id="KW-0598">Phosphotransferase system</keyword>
<dbReference type="InterPro" id="IPR050499">
    <property type="entry name" value="PEP-utilizing_PTS_enzyme"/>
</dbReference>
<dbReference type="Gene3D" id="3.30.450.40">
    <property type="match status" value="1"/>
</dbReference>
<dbReference type="Gene3D" id="3.50.30.10">
    <property type="entry name" value="Phosphohistidine domain"/>
    <property type="match status" value="1"/>
</dbReference>
<keyword evidence="6" id="KW-0813">Transport</keyword>
<keyword evidence="8" id="KW-0762">Sugar transport</keyword>
<dbReference type="AlphaFoldDB" id="A0A7C4RUY3"/>
<keyword evidence="15" id="KW-0670">Pyruvate</keyword>
<dbReference type="Gene3D" id="1.10.274.10">
    <property type="entry name" value="PtsI, HPr-binding domain"/>
    <property type="match status" value="1"/>
</dbReference>
<dbReference type="Pfam" id="PF02896">
    <property type="entry name" value="PEP-utilizers_C"/>
    <property type="match status" value="1"/>
</dbReference>
<dbReference type="InterPro" id="IPR040442">
    <property type="entry name" value="Pyrv_kinase-like_dom_sf"/>
</dbReference>
<evidence type="ECO:0000259" key="14">
    <source>
        <dbReference type="SMART" id="SM00065"/>
    </source>
</evidence>
<evidence type="ECO:0000256" key="13">
    <source>
        <dbReference type="ARBA" id="ARBA00022842"/>
    </source>
</evidence>
<evidence type="ECO:0000256" key="12">
    <source>
        <dbReference type="ARBA" id="ARBA00022777"/>
    </source>
</evidence>
<dbReference type="GO" id="GO:0046872">
    <property type="term" value="F:metal ion binding"/>
    <property type="evidence" value="ECO:0007669"/>
    <property type="project" value="UniProtKB-KW"/>
</dbReference>
<gene>
    <name evidence="15" type="primary">ptsP</name>
    <name evidence="15" type="ORF">ENS29_17730</name>
</gene>
<evidence type="ECO:0000256" key="2">
    <source>
        <dbReference type="ARBA" id="ARBA00001946"/>
    </source>
</evidence>
<dbReference type="InterPro" id="IPR008731">
    <property type="entry name" value="PTS_EIN"/>
</dbReference>
<evidence type="ECO:0000256" key="9">
    <source>
        <dbReference type="ARBA" id="ARBA00022679"/>
    </source>
</evidence>
<dbReference type="SUPFAM" id="SSF51621">
    <property type="entry name" value="Phosphoenolpyruvate/pyruvate domain"/>
    <property type="match status" value="1"/>
</dbReference>
<protein>
    <recommendedName>
        <fullName evidence="5">phosphoenolpyruvate--protein phosphotransferase</fullName>
        <ecNumber evidence="5">2.7.3.9</ecNumber>
    </recommendedName>
</protein>
<keyword evidence="12" id="KW-0418">Kinase</keyword>
<dbReference type="GO" id="GO:0008965">
    <property type="term" value="F:phosphoenolpyruvate-protein phosphotransferase activity"/>
    <property type="evidence" value="ECO:0007669"/>
    <property type="project" value="UniProtKB-EC"/>
</dbReference>
<dbReference type="SUPFAM" id="SSF47831">
    <property type="entry name" value="Enzyme I of the PEP:sugar phosphotransferase system HPr-binding (sub)domain"/>
    <property type="match status" value="1"/>
</dbReference>
<dbReference type="Pfam" id="PF00391">
    <property type="entry name" value="PEP-utilizers"/>
    <property type="match status" value="1"/>
</dbReference>
<evidence type="ECO:0000256" key="7">
    <source>
        <dbReference type="ARBA" id="ARBA00022490"/>
    </source>
</evidence>
<dbReference type="InterPro" id="IPR008279">
    <property type="entry name" value="PEP-util_enz_mobile_dom"/>
</dbReference>
<dbReference type="GO" id="GO:0016301">
    <property type="term" value="F:kinase activity"/>
    <property type="evidence" value="ECO:0007669"/>
    <property type="project" value="UniProtKB-KW"/>
</dbReference>
<evidence type="ECO:0000256" key="5">
    <source>
        <dbReference type="ARBA" id="ARBA00012232"/>
    </source>
</evidence>
<comment type="catalytic activity">
    <reaction evidence="1">
        <text>L-histidyl-[protein] + phosphoenolpyruvate = N(pros)-phospho-L-histidyl-[protein] + pyruvate</text>
        <dbReference type="Rhea" id="RHEA:23880"/>
        <dbReference type="Rhea" id="RHEA-COMP:9745"/>
        <dbReference type="Rhea" id="RHEA-COMP:9746"/>
        <dbReference type="ChEBI" id="CHEBI:15361"/>
        <dbReference type="ChEBI" id="CHEBI:29979"/>
        <dbReference type="ChEBI" id="CHEBI:58702"/>
        <dbReference type="ChEBI" id="CHEBI:64837"/>
        <dbReference type="EC" id="2.7.3.9"/>
    </reaction>
</comment>
<name>A0A7C4RUY3_9BACT</name>
<dbReference type="Pfam" id="PF01590">
    <property type="entry name" value="GAF"/>
    <property type="match status" value="1"/>
</dbReference>
<dbReference type="InterPro" id="IPR003018">
    <property type="entry name" value="GAF"/>
</dbReference>
<dbReference type="SMART" id="SM00065">
    <property type="entry name" value="GAF"/>
    <property type="match status" value="1"/>
</dbReference>
<dbReference type="GO" id="GO:0009401">
    <property type="term" value="P:phosphoenolpyruvate-dependent sugar phosphotransferase system"/>
    <property type="evidence" value="ECO:0007669"/>
    <property type="project" value="UniProtKB-KW"/>
</dbReference>
<dbReference type="PANTHER" id="PTHR46244">
    <property type="entry name" value="PHOSPHOENOLPYRUVATE-PROTEIN PHOSPHOTRANSFERASE"/>
    <property type="match status" value="1"/>
</dbReference>
<comment type="caution">
    <text evidence="15">The sequence shown here is derived from an EMBL/GenBank/DDBJ whole genome shotgun (WGS) entry which is preliminary data.</text>
</comment>
<evidence type="ECO:0000256" key="1">
    <source>
        <dbReference type="ARBA" id="ARBA00000683"/>
    </source>
</evidence>
<dbReference type="InterPro" id="IPR029016">
    <property type="entry name" value="GAF-like_dom_sf"/>
</dbReference>
<dbReference type="InterPro" id="IPR036618">
    <property type="entry name" value="PtsI_HPr-bd_sf"/>
</dbReference>
<feature type="domain" description="GAF" evidence="14">
    <location>
        <begin position="35"/>
        <end position="182"/>
    </location>
</feature>
<dbReference type="InterPro" id="IPR000121">
    <property type="entry name" value="PEP_util_C"/>
</dbReference>
<reference evidence="15" key="1">
    <citation type="journal article" date="2020" name="mSystems">
        <title>Genome- and Community-Level Interaction Insights into Carbon Utilization and Element Cycling Functions of Hydrothermarchaeota in Hydrothermal Sediment.</title>
        <authorList>
            <person name="Zhou Z."/>
            <person name="Liu Y."/>
            <person name="Xu W."/>
            <person name="Pan J."/>
            <person name="Luo Z.H."/>
            <person name="Li M."/>
        </authorList>
    </citation>
    <scope>NUCLEOTIDE SEQUENCE [LARGE SCALE GENOMIC DNA]</scope>
    <source>
        <strain evidence="15">SpSt-477</strain>
    </source>
</reference>
<accession>A0A7C4RUY3</accession>
<keyword evidence="7" id="KW-0963">Cytoplasm</keyword>
<organism evidence="15">
    <name type="scientific">Desulfatirhabdium butyrativorans</name>
    <dbReference type="NCBI Taxonomy" id="340467"/>
    <lineage>
        <taxon>Bacteria</taxon>
        <taxon>Pseudomonadati</taxon>
        <taxon>Thermodesulfobacteriota</taxon>
        <taxon>Desulfobacteria</taxon>
        <taxon>Desulfobacterales</taxon>
        <taxon>Desulfatirhabdiaceae</taxon>
        <taxon>Desulfatirhabdium</taxon>
    </lineage>
</organism>
<dbReference type="Gene3D" id="3.20.20.60">
    <property type="entry name" value="Phosphoenolpyruvate-binding domains"/>
    <property type="match status" value="1"/>
</dbReference>
<evidence type="ECO:0000256" key="6">
    <source>
        <dbReference type="ARBA" id="ARBA00022448"/>
    </source>
</evidence>
<dbReference type="SUPFAM" id="SSF55781">
    <property type="entry name" value="GAF domain-like"/>
    <property type="match status" value="1"/>
</dbReference>
<dbReference type="Pfam" id="PF05524">
    <property type="entry name" value="PEP-utilisers_N"/>
    <property type="match status" value="1"/>
</dbReference>
<dbReference type="PRINTS" id="PR01736">
    <property type="entry name" value="PHPHTRNFRASE"/>
</dbReference>
<evidence type="ECO:0000256" key="3">
    <source>
        <dbReference type="ARBA" id="ARBA00004496"/>
    </source>
</evidence>
<evidence type="ECO:0000256" key="11">
    <source>
        <dbReference type="ARBA" id="ARBA00022723"/>
    </source>
</evidence>
<evidence type="ECO:0000256" key="4">
    <source>
        <dbReference type="ARBA" id="ARBA00007837"/>
    </source>
</evidence>
<keyword evidence="13" id="KW-0460">Magnesium</keyword>
<dbReference type="EC" id="2.7.3.9" evidence="5"/>
<evidence type="ECO:0000313" key="15">
    <source>
        <dbReference type="EMBL" id="HGU34663.1"/>
    </source>
</evidence>
<comment type="similarity">
    <text evidence="4">Belongs to the PEP-utilizing enzyme family.</text>
</comment>
<comment type="subcellular location">
    <subcellularLocation>
        <location evidence="3">Cytoplasm</location>
    </subcellularLocation>
</comment>
<evidence type="ECO:0000256" key="10">
    <source>
        <dbReference type="ARBA" id="ARBA00022683"/>
    </source>
</evidence>
<dbReference type="InterPro" id="IPR036637">
    <property type="entry name" value="Phosphohistidine_dom_sf"/>
</dbReference>
<dbReference type="PANTHER" id="PTHR46244:SF6">
    <property type="entry name" value="PHOSPHOENOLPYRUVATE-PROTEIN PHOSPHOTRANSFERASE"/>
    <property type="match status" value="1"/>
</dbReference>
<dbReference type="InterPro" id="IPR006318">
    <property type="entry name" value="PTS_EI-like"/>
</dbReference>